<dbReference type="Proteomes" id="UP000265962">
    <property type="component" value="Unassembled WGS sequence"/>
</dbReference>
<dbReference type="AlphaFoldDB" id="A0A375I4X2"/>
<feature type="region of interest" description="Disordered" evidence="1">
    <location>
        <begin position="1"/>
        <end position="32"/>
    </location>
</feature>
<evidence type="ECO:0000313" key="2">
    <source>
        <dbReference type="EMBL" id="SPF68415.1"/>
    </source>
</evidence>
<feature type="compositionally biased region" description="Basic and acidic residues" evidence="1">
    <location>
        <begin position="1"/>
        <end position="14"/>
    </location>
</feature>
<evidence type="ECO:0000256" key="1">
    <source>
        <dbReference type="SAM" id="MobiDB-lite"/>
    </source>
</evidence>
<keyword evidence="3" id="KW-1185">Reference proteome</keyword>
<proteinExistence type="predicted"/>
<gene>
    <name evidence="2" type="ORF">PROPJV5_1410</name>
</gene>
<protein>
    <submittedName>
        <fullName evidence="2">Uncharacterized protein</fullName>
    </submittedName>
</protein>
<evidence type="ECO:0000313" key="3">
    <source>
        <dbReference type="Proteomes" id="UP000265962"/>
    </source>
</evidence>
<reference evidence="3" key="1">
    <citation type="submission" date="2018-02" db="EMBL/GenBank/DDBJ databases">
        <authorList>
            <person name="Hornung B."/>
        </authorList>
    </citation>
    <scope>NUCLEOTIDE SEQUENCE [LARGE SCALE GENOMIC DNA]</scope>
</reference>
<sequence length="32" mass="3446">MTRHTDTGRRDHLGHTPCSDAVRSGEAALSLP</sequence>
<name>A0A375I4X2_9ACTN</name>
<dbReference type="EMBL" id="OMOH01000004">
    <property type="protein sequence ID" value="SPF68415.1"/>
    <property type="molecule type" value="Genomic_DNA"/>
</dbReference>
<accession>A0A375I4X2</accession>
<organism evidence="2 3">
    <name type="scientific">Propionibacterium ruminifibrarum</name>
    <dbReference type="NCBI Taxonomy" id="1962131"/>
    <lineage>
        <taxon>Bacteria</taxon>
        <taxon>Bacillati</taxon>
        <taxon>Actinomycetota</taxon>
        <taxon>Actinomycetes</taxon>
        <taxon>Propionibacteriales</taxon>
        <taxon>Propionibacteriaceae</taxon>
        <taxon>Propionibacterium</taxon>
    </lineage>
</organism>